<evidence type="ECO:0008006" key="3">
    <source>
        <dbReference type="Google" id="ProtNLM"/>
    </source>
</evidence>
<dbReference type="Proteomes" id="UP000026739">
    <property type="component" value="Unassembled WGS sequence"/>
</dbReference>
<proteinExistence type="predicted"/>
<protein>
    <recommendedName>
        <fullName evidence="3">Lipoprotein</fullName>
    </recommendedName>
</protein>
<name>A0A059KT85_9PSED</name>
<dbReference type="AlphaFoldDB" id="A0A059KT85"/>
<dbReference type="RefSeq" id="WP_033061746.1">
    <property type="nucleotide sequence ID" value="NZ_AZQQ01000109.1"/>
</dbReference>
<sequence length="132" mass="13609">MKLFVGALAVALLAGCATSPVPSDKADPVPNSRLFSNQKPGSGDAILIVTRDSGFVGRGCNTTVSIDGRKSAEIAAGETAKFFIPAGDHILSASACGSGLKEREVSIKAGSTKRFRISIDSSMSMDLSPTTF</sequence>
<reference evidence="1 2" key="1">
    <citation type="submission" date="2013-12" db="EMBL/GenBank/DDBJ databases">
        <authorList>
            <person name="Formusa P.A."/>
            <person name="Habash M."/>
            <person name="Lee H."/>
            <person name="Trevors J.T."/>
        </authorList>
    </citation>
    <scope>NUCLEOTIDE SEQUENCE [LARGE SCALE GENOMIC DNA]</scope>
    <source>
        <strain evidence="1 2">PD30</strain>
    </source>
</reference>
<dbReference type="EMBL" id="AZQQ01000109">
    <property type="protein sequence ID" value="KDD65303.1"/>
    <property type="molecule type" value="Genomic_DNA"/>
</dbReference>
<dbReference type="eggNOG" id="ENOG5031BPA">
    <property type="taxonomic scope" value="Bacteria"/>
</dbReference>
<gene>
    <name evidence="1" type="ORF">V466_28960</name>
</gene>
<comment type="caution">
    <text evidence="1">The sequence shown here is derived from an EMBL/GenBank/DDBJ whole genome shotgun (WGS) entry which is preliminary data.</text>
</comment>
<organism evidence="1 2">
    <name type="scientific">Pseudomonas mandelii PD30</name>
    <dbReference type="NCBI Taxonomy" id="1419583"/>
    <lineage>
        <taxon>Bacteria</taxon>
        <taxon>Pseudomonadati</taxon>
        <taxon>Pseudomonadota</taxon>
        <taxon>Gammaproteobacteria</taxon>
        <taxon>Pseudomonadales</taxon>
        <taxon>Pseudomonadaceae</taxon>
        <taxon>Pseudomonas</taxon>
    </lineage>
</organism>
<evidence type="ECO:0000313" key="2">
    <source>
        <dbReference type="Proteomes" id="UP000026739"/>
    </source>
</evidence>
<evidence type="ECO:0000313" key="1">
    <source>
        <dbReference type="EMBL" id="KDD65303.1"/>
    </source>
</evidence>
<accession>A0A059KT85</accession>
<dbReference type="PROSITE" id="PS51257">
    <property type="entry name" value="PROKAR_LIPOPROTEIN"/>
    <property type="match status" value="1"/>
</dbReference>